<name>A0A5J4QD54_9ZZZZ</name>
<sequence>MSSNFEIIPDTVLQIRISNNRPIELFDLTKSLISLSAQFSSYTKKYANNKEDKEAKLYIKEVKSGSVILELIELSSIGIIPFIENTNQIFEFTKYCKNVFDYF</sequence>
<reference evidence="1" key="1">
    <citation type="submission" date="2019-03" db="EMBL/GenBank/DDBJ databases">
        <title>Single cell metagenomics reveals metabolic interactions within the superorganism composed of flagellate Streblomastix strix and complex community of Bacteroidetes bacteria on its surface.</title>
        <authorList>
            <person name="Treitli S.C."/>
            <person name="Kolisko M."/>
            <person name="Husnik F."/>
            <person name="Keeling P."/>
            <person name="Hampl V."/>
        </authorList>
    </citation>
    <scope>NUCLEOTIDE SEQUENCE</scope>
    <source>
        <strain evidence="1">STM</strain>
    </source>
</reference>
<dbReference type="EMBL" id="SNRY01003828">
    <property type="protein sequence ID" value="KAA6319607.1"/>
    <property type="molecule type" value="Genomic_DNA"/>
</dbReference>
<protein>
    <submittedName>
        <fullName evidence="1">Uncharacterized protein</fullName>
    </submittedName>
</protein>
<proteinExistence type="predicted"/>
<organism evidence="1">
    <name type="scientific">termite gut metagenome</name>
    <dbReference type="NCBI Taxonomy" id="433724"/>
    <lineage>
        <taxon>unclassified sequences</taxon>
        <taxon>metagenomes</taxon>
        <taxon>organismal metagenomes</taxon>
    </lineage>
</organism>
<evidence type="ECO:0000313" key="1">
    <source>
        <dbReference type="EMBL" id="KAA6319607.1"/>
    </source>
</evidence>
<accession>A0A5J4QD54</accession>
<gene>
    <name evidence="1" type="ORF">EZS27_030523</name>
</gene>
<comment type="caution">
    <text evidence="1">The sequence shown here is derived from an EMBL/GenBank/DDBJ whole genome shotgun (WGS) entry which is preliminary data.</text>
</comment>
<dbReference type="AlphaFoldDB" id="A0A5J4QD54"/>